<comment type="similarity">
    <text evidence="1 4">Belongs to the SIS family. GutQ/KpsF subfamily.</text>
</comment>
<accession>A0A1M7IZJ5</accession>
<dbReference type="PIRSF" id="PIRSF004692">
    <property type="entry name" value="KdsD_KpsF"/>
    <property type="match status" value="1"/>
</dbReference>
<dbReference type="InterPro" id="IPR046348">
    <property type="entry name" value="SIS_dom_sf"/>
</dbReference>
<dbReference type="PROSITE" id="PS51371">
    <property type="entry name" value="CBS"/>
    <property type="match status" value="2"/>
</dbReference>
<dbReference type="RefSeq" id="WP_073013644.1">
    <property type="nucleotide sequence ID" value="NZ_FRBW01000002.1"/>
</dbReference>
<dbReference type="GO" id="GO:0019146">
    <property type="term" value="F:arabinose-5-phosphate isomerase activity"/>
    <property type="evidence" value="ECO:0007669"/>
    <property type="project" value="UniProtKB-ARBA"/>
</dbReference>
<dbReference type="GO" id="GO:0046872">
    <property type="term" value="F:metal ion binding"/>
    <property type="evidence" value="ECO:0007669"/>
    <property type="project" value="UniProtKB-KW"/>
</dbReference>
<evidence type="ECO:0000256" key="6">
    <source>
        <dbReference type="PIRSR" id="PIRSR004692-3"/>
    </source>
</evidence>
<dbReference type="SMART" id="SM00116">
    <property type="entry name" value="CBS"/>
    <property type="match status" value="2"/>
</dbReference>
<keyword evidence="5" id="KW-0479">Metal-binding</keyword>
<feature type="domain" description="CBS" evidence="8">
    <location>
        <begin position="221"/>
        <end position="280"/>
    </location>
</feature>
<dbReference type="InterPro" id="IPR001347">
    <property type="entry name" value="SIS_dom"/>
</dbReference>
<evidence type="ECO:0000259" key="8">
    <source>
        <dbReference type="PROSITE" id="PS51371"/>
    </source>
</evidence>
<feature type="site" description="Catalytically relevant" evidence="6">
    <location>
        <position position="123"/>
    </location>
</feature>
<dbReference type="STRING" id="735517.SAMN05444272_2671"/>
<dbReference type="InterPro" id="IPR050986">
    <property type="entry name" value="GutQ/KpsF_isomerases"/>
</dbReference>
<dbReference type="EMBL" id="FRBW01000002">
    <property type="protein sequence ID" value="SHM45627.1"/>
    <property type="molecule type" value="Genomic_DNA"/>
</dbReference>
<keyword evidence="5" id="KW-0862">Zinc</keyword>
<name>A0A1M7IZJ5_9HYPH</name>
<dbReference type="Pfam" id="PF00571">
    <property type="entry name" value="CBS"/>
    <property type="match status" value="2"/>
</dbReference>
<dbReference type="GO" id="GO:1901135">
    <property type="term" value="P:carbohydrate derivative metabolic process"/>
    <property type="evidence" value="ECO:0007669"/>
    <property type="project" value="InterPro"/>
</dbReference>
<dbReference type="Pfam" id="PF01380">
    <property type="entry name" value="SIS"/>
    <property type="match status" value="1"/>
</dbReference>
<evidence type="ECO:0000256" key="5">
    <source>
        <dbReference type="PIRSR" id="PIRSR004692-2"/>
    </source>
</evidence>
<evidence type="ECO:0000256" key="3">
    <source>
        <dbReference type="ARBA" id="ARBA00023122"/>
    </source>
</evidence>
<feature type="binding site" evidence="5">
    <location>
        <position position="94"/>
    </location>
    <ligand>
        <name>Zn(2+)</name>
        <dbReference type="ChEBI" id="CHEBI:29105"/>
    </ligand>
</feature>
<sequence>MPLTKADQAEGLQSRPDPQYLASALRTLETEIEGLRALNAALSNGLSGPFKAAAELIASLPGRVIVSGIGKSGHIGTKLAATLASTGTPAFFVHAAEASHGDLGMITRNDAVIALSWSGETRELASIVAYTRRFKVPLIAITSRENSALGSAADIVLHMPDVTEACPHGLAPTTSALLQMAIGDSLAIALLEGRGFTAQDFRIFHPGGSLGASLKTARDIMHRGETVPLAPVGTLMRDAIVLMTQKGFGTLGITDENGHLTGIVTDGDLRRHITTNFLDKPAEEIMTRKPKTIEPGMLSGAILELVNSSGITSVFVVENGQPVGIVHLHDLLRIGAA</sequence>
<dbReference type="CDD" id="cd04604">
    <property type="entry name" value="CBS_pair_SIS_assoc"/>
    <property type="match status" value="1"/>
</dbReference>
<dbReference type="InterPro" id="IPR035474">
    <property type="entry name" value="SIS_Kpsf"/>
</dbReference>
<dbReference type="GO" id="GO:0005975">
    <property type="term" value="P:carbohydrate metabolic process"/>
    <property type="evidence" value="ECO:0007669"/>
    <property type="project" value="InterPro"/>
</dbReference>
<feature type="site" description="Catalytically relevant" evidence="6">
    <location>
        <position position="71"/>
    </location>
</feature>
<evidence type="ECO:0000259" key="9">
    <source>
        <dbReference type="PROSITE" id="PS51464"/>
    </source>
</evidence>
<evidence type="ECO:0000313" key="10">
    <source>
        <dbReference type="EMBL" id="SHM45627.1"/>
    </source>
</evidence>
<dbReference type="NCBIfam" id="TIGR00393">
    <property type="entry name" value="kpsF"/>
    <property type="match status" value="1"/>
</dbReference>
<dbReference type="AlphaFoldDB" id="A0A1M7IZJ5"/>
<reference evidence="10 11" key="1">
    <citation type="submission" date="2016-11" db="EMBL/GenBank/DDBJ databases">
        <authorList>
            <person name="Jaros S."/>
            <person name="Januszkiewicz K."/>
            <person name="Wedrychowicz H."/>
        </authorList>
    </citation>
    <scope>NUCLEOTIDE SEQUENCE [LARGE SCALE GENOMIC DNA]</scope>
    <source>
        <strain evidence="10 11">DSM 22153</strain>
    </source>
</reference>
<dbReference type="InterPro" id="IPR046342">
    <property type="entry name" value="CBS_dom_sf"/>
</dbReference>
<dbReference type="FunFam" id="3.40.50.10490:FF:000011">
    <property type="entry name" value="Arabinose 5-phosphate isomerase"/>
    <property type="match status" value="1"/>
</dbReference>
<keyword evidence="11" id="KW-1185">Reference proteome</keyword>
<dbReference type="PROSITE" id="PS51464">
    <property type="entry name" value="SIS"/>
    <property type="match status" value="1"/>
</dbReference>
<evidence type="ECO:0000256" key="4">
    <source>
        <dbReference type="PIRNR" id="PIRNR004692"/>
    </source>
</evidence>
<dbReference type="InterPro" id="IPR000644">
    <property type="entry name" value="CBS_dom"/>
</dbReference>
<dbReference type="InterPro" id="IPR004800">
    <property type="entry name" value="KdsD/KpsF-type"/>
</dbReference>
<evidence type="ECO:0000256" key="1">
    <source>
        <dbReference type="ARBA" id="ARBA00008165"/>
    </source>
</evidence>
<dbReference type="Gene3D" id="3.10.580.10">
    <property type="entry name" value="CBS-domain"/>
    <property type="match status" value="1"/>
</dbReference>
<feature type="domain" description="CBS" evidence="8">
    <location>
        <begin position="286"/>
        <end position="337"/>
    </location>
</feature>
<dbReference type="PANTHER" id="PTHR42745:SF1">
    <property type="entry name" value="ARABINOSE 5-PHOSPHATE ISOMERASE KDSD"/>
    <property type="match status" value="1"/>
</dbReference>
<evidence type="ECO:0000256" key="2">
    <source>
        <dbReference type="ARBA" id="ARBA00022737"/>
    </source>
</evidence>
<gene>
    <name evidence="10" type="ORF">SAMN05444272_2671</name>
</gene>
<keyword evidence="3 7" id="KW-0129">CBS domain</keyword>
<protein>
    <submittedName>
        <fullName evidence="10">Arabinose-5-phosphate isomerase</fullName>
    </submittedName>
</protein>
<dbReference type="Proteomes" id="UP000186002">
    <property type="component" value="Unassembled WGS sequence"/>
</dbReference>
<organism evidence="10 11">
    <name type="scientific">Roseibium suaedae</name>
    <dbReference type="NCBI Taxonomy" id="735517"/>
    <lineage>
        <taxon>Bacteria</taxon>
        <taxon>Pseudomonadati</taxon>
        <taxon>Pseudomonadota</taxon>
        <taxon>Alphaproteobacteria</taxon>
        <taxon>Hyphomicrobiales</taxon>
        <taxon>Stappiaceae</taxon>
        <taxon>Roseibium</taxon>
    </lineage>
</organism>
<evidence type="ECO:0000313" key="11">
    <source>
        <dbReference type="Proteomes" id="UP000186002"/>
    </source>
</evidence>
<feature type="site" description="Catalytically relevant" evidence="6">
    <location>
        <position position="164"/>
    </location>
</feature>
<dbReference type="OrthoDB" id="9762536at2"/>
<dbReference type="PANTHER" id="PTHR42745">
    <property type="match status" value="1"/>
</dbReference>
<dbReference type="CDD" id="cd05014">
    <property type="entry name" value="SIS_Kpsf"/>
    <property type="match status" value="1"/>
</dbReference>
<keyword evidence="2" id="KW-0677">Repeat</keyword>
<feature type="site" description="Catalytically relevant" evidence="6">
    <location>
        <position position="205"/>
    </location>
</feature>
<feature type="domain" description="SIS" evidence="9">
    <location>
        <begin position="53"/>
        <end position="196"/>
    </location>
</feature>
<evidence type="ECO:0000256" key="7">
    <source>
        <dbReference type="PROSITE-ProRule" id="PRU00703"/>
    </source>
</evidence>
<dbReference type="Gene3D" id="3.40.50.10490">
    <property type="entry name" value="Glucose-6-phosphate isomerase like protein, domain 1"/>
    <property type="match status" value="1"/>
</dbReference>
<proteinExistence type="inferred from homology"/>
<dbReference type="SUPFAM" id="SSF53697">
    <property type="entry name" value="SIS domain"/>
    <property type="match status" value="1"/>
</dbReference>
<dbReference type="GO" id="GO:0097367">
    <property type="term" value="F:carbohydrate derivative binding"/>
    <property type="evidence" value="ECO:0007669"/>
    <property type="project" value="InterPro"/>
</dbReference>
<keyword evidence="10" id="KW-0413">Isomerase</keyword>